<dbReference type="Gene3D" id="1.20.200.10">
    <property type="entry name" value="Fumarase/aspartase (Central domain)"/>
    <property type="match status" value="1"/>
</dbReference>
<keyword evidence="1 2" id="KW-0456">Lyase</keyword>
<dbReference type="GO" id="GO:0004397">
    <property type="term" value="F:histidine ammonia-lyase activity"/>
    <property type="evidence" value="ECO:0007669"/>
    <property type="project" value="UniProtKB-EC"/>
</dbReference>
<dbReference type="EMBL" id="JAGGKS010000004">
    <property type="protein sequence ID" value="MBP1925653.1"/>
    <property type="molecule type" value="Genomic_DNA"/>
</dbReference>
<evidence type="ECO:0000313" key="2">
    <source>
        <dbReference type="EMBL" id="MBP1925653.1"/>
    </source>
</evidence>
<proteinExistence type="predicted"/>
<dbReference type="CDD" id="cd00332">
    <property type="entry name" value="PAL-HAL"/>
    <property type="match status" value="1"/>
</dbReference>
<organism evidence="2 3">
    <name type="scientific">Sedimentibacter acidaminivorans</name>
    <dbReference type="NCBI Taxonomy" id="913099"/>
    <lineage>
        <taxon>Bacteria</taxon>
        <taxon>Bacillati</taxon>
        <taxon>Bacillota</taxon>
        <taxon>Tissierellia</taxon>
        <taxon>Sedimentibacter</taxon>
    </lineage>
</organism>
<dbReference type="Pfam" id="PF00221">
    <property type="entry name" value="Lyase_aromatic"/>
    <property type="match status" value="1"/>
</dbReference>
<accession>A0ABS4GD89</accession>
<comment type="caution">
    <text evidence="2">The sequence shown here is derived from an EMBL/GenBank/DDBJ whole genome shotgun (WGS) entry which is preliminary data.</text>
</comment>
<dbReference type="RefSeq" id="WP_209511404.1">
    <property type="nucleotide sequence ID" value="NZ_JAGGKS010000004.1"/>
</dbReference>
<sequence>MEKVILNGNDLSLEDVYEVAYNHKQVEIDGKALEKAAKARQILFDLAAKGHPVYGLNRGVGWNKDKEFDVDFFETYNRNLLNSHSLGVEPFSTDEEVRAMMLIRLNTALYGCTGISVEILEHYKDFLNKGIHPRVPRRGSIGEGDITTMSHIGLSIIGEGEASYKGEILNSMEAMKREGMKPAVLGPKDGLSIVSSNAQGTAYIVMLVKETEELIKMSNLIYCLGMEGLNGVVQSLDESVNNLRKLKGQIKCAKECREYLDGSYLNEPHEGRALQDSLSFRCSFAVNGSIYDALDYIKKFLIVQINSTDDNPCIVTDEERVSVSANFEITSLVLGVEMLGIALCHLSKSSCNRMIKLSDPSFTKLTRFLTPNETKTIAYGTIQKSFTYLDAENRMLANPSSMDYFALAGNIEDRASNAPLAADKVKKIIDNLRYIIGMEAIHAAQAVDLRGSVKMGKGTQTAYKAIRSEIPFLDKDRNLSIDIQKSYELMKSGKLLI</sequence>
<reference evidence="2 3" key="1">
    <citation type="submission" date="2021-03" db="EMBL/GenBank/DDBJ databases">
        <title>Genomic Encyclopedia of Type Strains, Phase IV (KMG-IV): sequencing the most valuable type-strain genomes for metagenomic binning, comparative biology and taxonomic classification.</title>
        <authorList>
            <person name="Goeker M."/>
        </authorList>
    </citation>
    <scope>NUCLEOTIDE SEQUENCE [LARGE SCALE GENOMIC DNA]</scope>
    <source>
        <strain evidence="2 3">DSM 24004</strain>
    </source>
</reference>
<dbReference type="InterPro" id="IPR024083">
    <property type="entry name" value="Fumarase/histidase_N"/>
</dbReference>
<evidence type="ECO:0000313" key="3">
    <source>
        <dbReference type="Proteomes" id="UP001519342"/>
    </source>
</evidence>
<dbReference type="EC" id="4.3.1.3" evidence="2"/>
<evidence type="ECO:0000256" key="1">
    <source>
        <dbReference type="ARBA" id="ARBA00023239"/>
    </source>
</evidence>
<gene>
    <name evidence="2" type="ORF">J2Z76_001514</name>
</gene>
<protein>
    <submittedName>
        <fullName evidence="2">Histidine ammonia-lyase</fullName>
        <ecNumber evidence="2">4.3.1.3</ecNumber>
    </submittedName>
</protein>
<keyword evidence="3" id="KW-1185">Reference proteome</keyword>
<dbReference type="PANTHER" id="PTHR10362">
    <property type="entry name" value="HISTIDINE AMMONIA-LYASE"/>
    <property type="match status" value="1"/>
</dbReference>
<dbReference type="Gene3D" id="1.10.275.10">
    <property type="entry name" value="Fumarase/aspartase (N-terminal domain)"/>
    <property type="match status" value="1"/>
</dbReference>
<dbReference type="InterPro" id="IPR008948">
    <property type="entry name" value="L-Aspartase-like"/>
</dbReference>
<dbReference type="Proteomes" id="UP001519342">
    <property type="component" value="Unassembled WGS sequence"/>
</dbReference>
<dbReference type="SUPFAM" id="SSF48557">
    <property type="entry name" value="L-aspartase-like"/>
    <property type="match status" value="1"/>
</dbReference>
<name>A0ABS4GD89_9FIRM</name>
<dbReference type="InterPro" id="IPR001106">
    <property type="entry name" value="Aromatic_Lyase"/>
</dbReference>